<dbReference type="GO" id="GO:0003723">
    <property type="term" value="F:RNA binding"/>
    <property type="evidence" value="ECO:0007669"/>
    <property type="project" value="UniProtKB-UniRule"/>
</dbReference>
<feature type="compositionally biased region" description="Basic and acidic residues" evidence="10">
    <location>
        <begin position="668"/>
        <end position="679"/>
    </location>
</feature>
<dbReference type="PANTHER" id="PTHR22807:SF30">
    <property type="entry name" value="28S RRNA (CYTOSINE(4447)-C(5))-METHYLTRANSFERASE-RELATED"/>
    <property type="match status" value="1"/>
</dbReference>
<protein>
    <recommendedName>
        <fullName evidence="11">SAM-dependent MTase RsmB/NOP-type domain-containing protein</fullName>
    </recommendedName>
</protein>
<feature type="compositionally biased region" description="Basic and acidic residues" evidence="10">
    <location>
        <begin position="1"/>
        <end position="12"/>
    </location>
</feature>
<feature type="active site" description="Nucleophile" evidence="9">
    <location>
        <position position="487"/>
    </location>
</feature>
<feature type="compositionally biased region" description="Acidic residues" evidence="10">
    <location>
        <begin position="81"/>
        <end position="97"/>
    </location>
</feature>
<evidence type="ECO:0000256" key="1">
    <source>
        <dbReference type="ARBA" id="ARBA00004604"/>
    </source>
</evidence>
<comment type="subcellular location">
    <subcellularLocation>
        <location evidence="1">Nucleus</location>
        <location evidence="1">Nucleolus</location>
    </subcellularLocation>
</comment>
<dbReference type="GO" id="GO:0000470">
    <property type="term" value="P:maturation of LSU-rRNA"/>
    <property type="evidence" value="ECO:0007669"/>
    <property type="project" value="TreeGrafter"/>
</dbReference>
<dbReference type="InterPro" id="IPR018314">
    <property type="entry name" value="RsmB/NOL1/NOP2-like_CS"/>
</dbReference>
<dbReference type="GO" id="GO:0009383">
    <property type="term" value="F:rRNA (cytosine-C5-)-methyltransferase activity"/>
    <property type="evidence" value="ECO:0007669"/>
    <property type="project" value="TreeGrafter"/>
</dbReference>
<comment type="similarity">
    <text evidence="2 9">Belongs to the class I-like SAM-binding methyltransferase superfamily. RsmB/NOP family.</text>
</comment>
<name>A0A8J5V7Z6_9HYME</name>
<feature type="binding site" evidence="9">
    <location>
        <begin position="363"/>
        <end position="369"/>
    </location>
    <ligand>
        <name>S-adenosyl-L-methionine</name>
        <dbReference type="ChEBI" id="CHEBI:59789"/>
    </ligand>
</feature>
<evidence type="ECO:0000313" key="12">
    <source>
        <dbReference type="EMBL" id="KAG8036078.1"/>
    </source>
</evidence>
<dbReference type="NCBIfam" id="TIGR00446">
    <property type="entry name" value="nop2p"/>
    <property type="match status" value="1"/>
</dbReference>
<keyword evidence="5 9" id="KW-0808">Transferase</keyword>
<evidence type="ECO:0000256" key="7">
    <source>
        <dbReference type="ARBA" id="ARBA00022884"/>
    </source>
</evidence>
<feature type="compositionally biased region" description="Basic and acidic residues" evidence="10">
    <location>
        <begin position="37"/>
        <end position="54"/>
    </location>
</feature>
<evidence type="ECO:0000256" key="3">
    <source>
        <dbReference type="ARBA" id="ARBA00022517"/>
    </source>
</evidence>
<dbReference type="InterPro" id="IPR011023">
    <property type="entry name" value="Nop2p"/>
</dbReference>
<feature type="domain" description="SAM-dependent MTase RsmB/NOP-type" evidence="11">
    <location>
        <begin position="271"/>
        <end position="557"/>
    </location>
</feature>
<organism evidence="12 13">
    <name type="scientific">Cotesia typhae</name>
    <dbReference type="NCBI Taxonomy" id="2053667"/>
    <lineage>
        <taxon>Eukaryota</taxon>
        <taxon>Metazoa</taxon>
        <taxon>Ecdysozoa</taxon>
        <taxon>Arthropoda</taxon>
        <taxon>Hexapoda</taxon>
        <taxon>Insecta</taxon>
        <taxon>Pterygota</taxon>
        <taxon>Neoptera</taxon>
        <taxon>Endopterygota</taxon>
        <taxon>Hymenoptera</taxon>
        <taxon>Apocrita</taxon>
        <taxon>Ichneumonoidea</taxon>
        <taxon>Braconidae</taxon>
        <taxon>Microgastrinae</taxon>
        <taxon>Cotesia</taxon>
    </lineage>
</organism>
<feature type="binding site" evidence="9">
    <location>
        <position position="431"/>
    </location>
    <ligand>
        <name>S-adenosyl-L-methionine</name>
        <dbReference type="ChEBI" id="CHEBI:59789"/>
    </ligand>
</feature>
<dbReference type="PROSITE" id="PS01153">
    <property type="entry name" value="NOL1_NOP2_SUN"/>
    <property type="match status" value="1"/>
</dbReference>
<feature type="compositionally biased region" description="Acidic residues" evidence="10">
    <location>
        <begin position="569"/>
        <end position="581"/>
    </location>
</feature>
<proteinExistence type="inferred from homology"/>
<dbReference type="Pfam" id="PF01189">
    <property type="entry name" value="Methyltr_RsmB-F"/>
    <property type="match status" value="1"/>
</dbReference>
<feature type="compositionally biased region" description="Basic and acidic residues" evidence="10">
    <location>
        <begin position="161"/>
        <end position="181"/>
    </location>
</feature>
<dbReference type="GO" id="GO:0070475">
    <property type="term" value="P:rRNA base methylation"/>
    <property type="evidence" value="ECO:0007669"/>
    <property type="project" value="TreeGrafter"/>
</dbReference>
<reference evidence="12" key="1">
    <citation type="submission" date="2020-03" db="EMBL/GenBank/DDBJ databases">
        <authorList>
            <person name="Chebbi M.A."/>
            <person name="Drezen J.M."/>
        </authorList>
    </citation>
    <scope>NUCLEOTIDE SEQUENCE</scope>
    <source>
        <tissue evidence="12">Whole body</tissue>
    </source>
</reference>
<feature type="compositionally biased region" description="Basic residues" evidence="10">
    <location>
        <begin position="680"/>
        <end position="693"/>
    </location>
</feature>
<keyword evidence="7 9" id="KW-0694">RNA-binding</keyword>
<reference evidence="12" key="2">
    <citation type="submission" date="2021-04" db="EMBL/GenBank/DDBJ databases">
        <title>Genome-wide patterns of bracovirus chromosomal integration into multiple host tissues during parasitism.</title>
        <authorList>
            <person name="Chebbi M.A.C."/>
        </authorList>
    </citation>
    <scope>NUCLEOTIDE SEQUENCE</scope>
    <source>
        <tissue evidence="12">Whole body</tissue>
    </source>
</reference>
<evidence type="ECO:0000256" key="5">
    <source>
        <dbReference type="ARBA" id="ARBA00022679"/>
    </source>
</evidence>
<keyword evidence="8" id="KW-0539">Nucleus</keyword>
<keyword evidence="3" id="KW-0690">Ribosome biogenesis</keyword>
<dbReference type="GO" id="GO:0005730">
    <property type="term" value="C:nucleolus"/>
    <property type="evidence" value="ECO:0007669"/>
    <property type="project" value="UniProtKB-SubCell"/>
</dbReference>
<feature type="region of interest" description="Disordered" evidence="10">
    <location>
        <begin position="1"/>
        <end position="183"/>
    </location>
</feature>
<evidence type="ECO:0000313" key="13">
    <source>
        <dbReference type="Proteomes" id="UP000729913"/>
    </source>
</evidence>
<keyword evidence="13" id="KW-1185">Reference proteome</keyword>
<evidence type="ECO:0000259" key="11">
    <source>
        <dbReference type="PROSITE" id="PS51686"/>
    </source>
</evidence>
<dbReference type="AlphaFoldDB" id="A0A8J5V7Z6"/>
<evidence type="ECO:0000256" key="6">
    <source>
        <dbReference type="ARBA" id="ARBA00022691"/>
    </source>
</evidence>
<keyword evidence="4 9" id="KW-0489">Methyltransferase</keyword>
<sequence length="693" mass="79157">MGRKAKFGDPKAIKGPGRKAKKQGDPVLPRSLQVKGNRNDYPDPRQKKRFDVMKKRPKRNNKFQKDGPAFKKQKVVAKTESEDESDPEYASEEEPMNDSEFKTGMFVKQKRDILADDSDGEAEGTEEEDDQEPEEQEENDSDEGEDSDDDDNNDNDGDLLPIERESKKLQKKYEEEKKLDEAETDEMVRQCVFEFPSEEELQQPLSLKDIQTRIRDLVMVLNDFKRLRDPNRGRSEYLELLKSDLCSYYSYNEFLMELLMQIFPLGELVDYLEASEVQRPLTIRTNTLKTRRRDLAQALINRGVNLDPVGKWTKVGLVVYSSQVPMGATPEYLAGHYLLQGASSMLPVMALDPQENERVLDMSSAPGGKASHIAAQMKNTGVLFANDVNADRLKAVVGNFHRLGVVNSVVTNYDGRKIPGIIKGFDRVLLDAPCTGTGVVAKDPSVKTNKDKTDVQRCFTLQRELLLAAIDCVNAKSKAAVIVYSTCSILPEENECIIDYALKKRNVKLIPTGLDFGEEGFANYREHRFHPSMKLTRRYYPHTHNVDGFFVAKLKKFSNTIPLYSKNNEDDEDEEEVEEVVEEKKKGKKNKQNFSGENFEKKNGKNFEKKSGEKIKKEKANDNKKLMNGKSNNSKNKIVKESKKKNDKKNIEEIKEKVEKKKKSGKINNKDKSKNLKEKIKLKKDKLKRKLKN</sequence>
<feature type="compositionally biased region" description="Basic and acidic residues" evidence="10">
    <location>
        <begin position="598"/>
        <end position="625"/>
    </location>
</feature>
<evidence type="ECO:0000256" key="2">
    <source>
        <dbReference type="ARBA" id="ARBA00007494"/>
    </source>
</evidence>
<dbReference type="PROSITE" id="PS51686">
    <property type="entry name" value="SAM_MT_RSMB_NOP"/>
    <property type="match status" value="1"/>
</dbReference>
<feature type="compositionally biased region" description="Basic and acidic residues" evidence="10">
    <location>
        <begin position="648"/>
        <end position="659"/>
    </location>
</feature>
<feature type="region of interest" description="Disordered" evidence="10">
    <location>
        <begin position="565"/>
        <end position="693"/>
    </location>
</feature>
<dbReference type="InterPro" id="IPR049560">
    <property type="entry name" value="MeTrfase_RsmB-F_NOP2_cat"/>
</dbReference>
<feature type="binding site" evidence="9">
    <location>
        <position position="414"/>
    </location>
    <ligand>
        <name>S-adenosyl-L-methionine</name>
        <dbReference type="ChEBI" id="CHEBI:59789"/>
    </ligand>
</feature>
<evidence type="ECO:0000256" key="8">
    <source>
        <dbReference type="ARBA" id="ARBA00023242"/>
    </source>
</evidence>
<dbReference type="Proteomes" id="UP000729913">
    <property type="component" value="Unassembled WGS sequence"/>
</dbReference>
<evidence type="ECO:0000256" key="9">
    <source>
        <dbReference type="PROSITE-ProRule" id="PRU01023"/>
    </source>
</evidence>
<dbReference type="InterPro" id="IPR001678">
    <property type="entry name" value="MeTrfase_RsmB-F_NOP2_dom"/>
</dbReference>
<accession>A0A8J5V7Z6</accession>
<dbReference type="EMBL" id="JAAOIC020000049">
    <property type="protein sequence ID" value="KAG8036078.1"/>
    <property type="molecule type" value="Genomic_DNA"/>
</dbReference>
<dbReference type="FunFam" id="3.30.70.1170:FF:000001">
    <property type="entry name" value="Ribosomal RNA methyltransferase Nop2"/>
    <property type="match status" value="1"/>
</dbReference>
<dbReference type="OrthoDB" id="427002at2759"/>
<feature type="binding site" evidence="9">
    <location>
        <position position="387"/>
    </location>
    <ligand>
        <name>S-adenosyl-L-methionine</name>
        <dbReference type="ChEBI" id="CHEBI:59789"/>
    </ligand>
</feature>
<keyword evidence="6 9" id="KW-0949">S-adenosyl-L-methionine</keyword>
<feature type="compositionally biased region" description="Acidic residues" evidence="10">
    <location>
        <begin position="115"/>
        <end position="157"/>
    </location>
</feature>
<evidence type="ECO:0000256" key="4">
    <source>
        <dbReference type="ARBA" id="ARBA00022603"/>
    </source>
</evidence>
<evidence type="ECO:0000256" key="10">
    <source>
        <dbReference type="SAM" id="MobiDB-lite"/>
    </source>
</evidence>
<comment type="caution">
    <text evidence="12">The sequence shown here is derived from an EMBL/GenBank/DDBJ whole genome shotgun (WGS) entry which is preliminary data.</text>
</comment>
<gene>
    <name evidence="12" type="ORF">G9C98_004657</name>
</gene>
<dbReference type="InterPro" id="IPR023267">
    <property type="entry name" value="RCMT"/>
</dbReference>
<dbReference type="PANTHER" id="PTHR22807">
    <property type="entry name" value="NOP2 YEAST -RELATED NOL1/NOP2/FMU SUN DOMAIN-CONTAINING"/>
    <property type="match status" value="1"/>
</dbReference>